<name>A0AAE3INV9_9BACT</name>
<evidence type="ECO:0000256" key="1">
    <source>
        <dbReference type="ARBA" id="ARBA00004442"/>
    </source>
</evidence>
<comment type="subcellular location">
    <subcellularLocation>
        <location evidence="1">Cell outer membrane</location>
    </subcellularLocation>
</comment>
<evidence type="ECO:0000256" key="4">
    <source>
        <dbReference type="ARBA" id="ARBA00023136"/>
    </source>
</evidence>
<keyword evidence="9" id="KW-1185">Reference proteome</keyword>
<dbReference type="GO" id="GO:0009279">
    <property type="term" value="C:cell outer membrane"/>
    <property type="evidence" value="ECO:0007669"/>
    <property type="project" value="UniProtKB-SubCell"/>
</dbReference>
<feature type="domain" description="SusD-like N-terminal" evidence="7">
    <location>
        <begin position="96"/>
        <end position="197"/>
    </location>
</feature>
<feature type="domain" description="RagB/SusD" evidence="6">
    <location>
        <begin position="334"/>
        <end position="679"/>
    </location>
</feature>
<sequence length="680" mass="76467">MKNKNIILLLLLLGLFFTPSCKRFLDVPPPNIVKDEDIYKTSKSLMLYLSRIYSQMPYADFKYTPRVGYFHDWLVCPGINEGASIGRDGSFAMTGEGTNMWPGAFRLLRDINRVLETLPKYKSNFTDVEYKHFLGEAYHARAVVFYEMAKRFGGIPLTTKVLNYPEQPIEQLEIPRSSEEETWNQILSDFDSASLNLAPVSPQRGMVNKYVTEAYKSEAMLYAGSIAKYNTITGFGEKTKVRVVGFDPNTKTAAANKYFAEAYKAAMEVVKSGRYELYKKKWAAGDKAAQTQNMIDMFFDMDSRENIFVKEYKFPDLTHGYDAYNIPRQLAGGNGYSSGNNPTLEYVSMFDGIPKNANGSIKVFDANNKYVLFDNITDLFKDAEPRLKANVILPGEVFKGQAIDIRAGVYTGTVANGIAPLRTVNGSVDYTLGGPVNYTEVDAYKGIGAYTSKVLYMSSQKSSPQVVDLPGGGKMNASGESGPYYDDRTGAMTGFTIRKYLNPNMPQELVLEARSEQPFILMRFAEVGLNLAEAASELALAGQPTPDGMNAYEVIFQSISQIRERAGANALNAAEVVGQIGLQMIRKERKKELSFENKILWDIRRWRTQTTEIINGYTQQDGTFYSGLYPFYSTQANKYFFDPGPEIYRIRFRMTEPEYYFLIPGGEVSKSPFIDQQPGR</sequence>
<evidence type="ECO:0000256" key="5">
    <source>
        <dbReference type="ARBA" id="ARBA00023237"/>
    </source>
</evidence>
<dbReference type="Pfam" id="PF07980">
    <property type="entry name" value="SusD_RagB"/>
    <property type="match status" value="1"/>
</dbReference>
<evidence type="ECO:0000256" key="3">
    <source>
        <dbReference type="ARBA" id="ARBA00022729"/>
    </source>
</evidence>
<keyword evidence="3" id="KW-0732">Signal</keyword>
<dbReference type="Proteomes" id="UP001209317">
    <property type="component" value="Unassembled WGS sequence"/>
</dbReference>
<dbReference type="SUPFAM" id="SSF48452">
    <property type="entry name" value="TPR-like"/>
    <property type="match status" value="1"/>
</dbReference>
<comment type="similarity">
    <text evidence="2">Belongs to the SusD family.</text>
</comment>
<protein>
    <submittedName>
        <fullName evidence="8">RagB/SusD family nutrient uptake outer membrane protein</fullName>
    </submittedName>
</protein>
<dbReference type="AlphaFoldDB" id="A0AAE3INV9"/>
<dbReference type="RefSeq" id="WP_263038066.1">
    <property type="nucleotide sequence ID" value="NZ_JAOTPL010000011.1"/>
</dbReference>
<organism evidence="8 9">
    <name type="scientific">Haoranjiania flava</name>
    <dbReference type="NCBI Taxonomy" id="1856322"/>
    <lineage>
        <taxon>Bacteria</taxon>
        <taxon>Pseudomonadati</taxon>
        <taxon>Bacteroidota</taxon>
        <taxon>Chitinophagia</taxon>
        <taxon>Chitinophagales</taxon>
        <taxon>Chitinophagaceae</taxon>
        <taxon>Haoranjiania</taxon>
    </lineage>
</organism>
<dbReference type="Gene3D" id="1.25.40.390">
    <property type="match status" value="1"/>
</dbReference>
<gene>
    <name evidence="8" type="ORF">OD355_08645</name>
</gene>
<dbReference type="InterPro" id="IPR033985">
    <property type="entry name" value="SusD-like_N"/>
</dbReference>
<dbReference type="InterPro" id="IPR011990">
    <property type="entry name" value="TPR-like_helical_dom_sf"/>
</dbReference>
<dbReference type="Pfam" id="PF14322">
    <property type="entry name" value="SusD-like_3"/>
    <property type="match status" value="1"/>
</dbReference>
<reference evidence="8" key="1">
    <citation type="submission" date="2022-10" db="EMBL/GenBank/DDBJ databases">
        <authorList>
            <person name="Kim H.S."/>
            <person name="Kim J.-S."/>
            <person name="Suh M.K."/>
            <person name="Eom M.K."/>
            <person name="Lee J.-S."/>
        </authorList>
    </citation>
    <scope>NUCLEOTIDE SEQUENCE</scope>
    <source>
        <strain evidence="8">LIP-5</strain>
    </source>
</reference>
<accession>A0AAE3INV9</accession>
<keyword evidence="5" id="KW-0998">Cell outer membrane</keyword>
<evidence type="ECO:0000313" key="8">
    <source>
        <dbReference type="EMBL" id="MCU7694580.1"/>
    </source>
</evidence>
<dbReference type="InterPro" id="IPR012944">
    <property type="entry name" value="SusD_RagB_dom"/>
</dbReference>
<keyword evidence="4" id="KW-0472">Membrane</keyword>
<dbReference type="EMBL" id="JAOTPL010000011">
    <property type="protein sequence ID" value="MCU7694580.1"/>
    <property type="molecule type" value="Genomic_DNA"/>
</dbReference>
<evidence type="ECO:0000256" key="2">
    <source>
        <dbReference type="ARBA" id="ARBA00006275"/>
    </source>
</evidence>
<evidence type="ECO:0000259" key="6">
    <source>
        <dbReference type="Pfam" id="PF07980"/>
    </source>
</evidence>
<evidence type="ECO:0000313" key="9">
    <source>
        <dbReference type="Proteomes" id="UP001209317"/>
    </source>
</evidence>
<proteinExistence type="inferred from homology"/>
<evidence type="ECO:0000259" key="7">
    <source>
        <dbReference type="Pfam" id="PF14322"/>
    </source>
</evidence>
<comment type="caution">
    <text evidence="8">The sequence shown here is derived from an EMBL/GenBank/DDBJ whole genome shotgun (WGS) entry which is preliminary data.</text>
</comment>